<dbReference type="InterPro" id="IPR051803">
    <property type="entry name" value="TA_system_RelE-like_toxin"/>
</dbReference>
<protein>
    <submittedName>
        <fullName evidence="3">Addiction module RelE/StbE family toxin</fullName>
    </submittedName>
</protein>
<dbReference type="PANTHER" id="PTHR33755">
    <property type="entry name" value="TOXIN PARE1-RELATED"/>
    <property type="match status" value="1"/>
</dbReference>
<dbReference type="Gene3D" id="3.30.2310.20">
    <property type="entry name" value="RelE-like"/>
    <property type="match status" value="1"/>
</dbReference>
<evidence type="ECO:0000313" key="4">
    <source>
        <dbReference type="Proteomes" id="UP000552757"/>
    </source>
</evidence>
<dbReference type="Pfam" id="PF05016">
    <property type="entry name" value="ParE_toxin"/>
    <property type="match status" value="1"/>
</dbReference>
<dbReference type="AlphaFoldDB" id="A0A7W6GPG9"/>
<dbReference type="InterPro" id="IPR035093">
    <property type="entry name" value="RelE/ParE_toxin_dom_sf"/>
</dbReference>
<dbReference type="NCBIfam" id="TIGR02385">
    <property type="entry name" value="RelE_StbE"/>
    <property type="match status" value="1"/>
</dbReference>
<name>A0A7W6GPG9_9SPHN</name>
<dbReference type="InterPro" id="IPR007712">
    <property type="entry name" value="RelE/ParE_toxin"/>
</dbReference>
<comment type="similarity">
    <text evidence="1">Belongs to the RelE toxin family.</text>
</comment>
<evidence type="ECO:0000256" key="1">
    <source>
        <dbReference type="ARBA" id="ARBA00006226"/>
    </source>
</evidence>
<dbReference type="PANTHER" id="PTHR33755:SF6">
    <property type="entry name" value="PLASMID STABILIZATION SYSTEM PROTEIN"/>
    <property type="match status" value="1"/>
</dbReference>
<keyword evidence="2" id="KW-1277">Toxin-antitoxin system</keyword>
<reference evidence="3 4" key="1">
    <citation type="submission" date="2020-08" db="EMBL/GenBank/DDBJ databases">
        <title>Genomic Encyclopedia of Type Strains, Phase IV (KMG-IV): sequencing the most valuable type-strain genomes for metagenomic binning, comparative biology and taxonomic classification.</title>
        <authorList>
            <person name="Goeker M."/>
        </authorList>
    </citation>
    <scope>NUCLEOTIDE SEQUENCE [LARGE SCALE GENOMIC DNA]</scope>
    <source>
        <strain evidence="3 4">DSM 29348</strain>
    </source>
</reference>
<evidence type="ECO:0000256" key="2">
    <source>
        <dbReference type="ARBA" id="ARBA00022649"/>
    </source>
</evidence>
<proteinExistence type="inferred from homology"/>
<dbReference type="RefSeq" id="WP_183955460.1">
    <property type="nucleotide sequence ID" value="NZ_JACIEB010000004.1"/>
</dbReference>
<accession>A0A7W6GPG9</accession>
<dbReference type="EMBL" id="JACIEB010000004">
    <property type="protein sequence ID" value="MBB3982398.1"/>
    <property type="molecule type" value="Genomic_DNA"/>
</dbReference>
<organism evidence="3 4">
    <name type="scientific">Sphingobium fontiphilum</name>
    <dbReference type="NCBI Taxonomy" id="944425"/>
    <lineage>
        <taxon>Bacteria</taxon>
        <taxon>Pseudomonadati</taxon>
        <taxon>Pseudomonadota</taxon>
        <taxon>Alphaproteobacteria</taxon>
        <taxon>Sphingomonadales</taxon>
        <taxon>Sphingomonadaceae</taxon>
        <taxon>Sphingobium</taxon>
    </lineage>
</organism>
<comment type="caution">
    <text evidence="3">The sequence shown here is derived from an EMBL/GenBank/DDBJ whole genome shotgun (WGS) entry which is preliminary data.</text>
</comment>
<gene>
    <name evidence="3" type="ORF">GGR44_002061</name>
</gene>
<dbReference type="Proteomes" id="UP000552757">
    <property type="component" value="Unassembled WGS sequence"/>
</dbReference>
<sequence>MKLLWTLDARQDRRDIGEHIAKENPAAAIMMDEIFSQRARTLIDHPAMGRPGRVVDTRELTVHRNYLLIYDVTGDNIRILRILHARRQWPPSQKLATTAQSSDS</sequence>
<keyword evidence="4" id="KW-1185">Reference proteome</keyword>
<evidence type="ECO:0000313" key="3">
    <source>
        <dbReference type="EMBL" id="MBB3982398.1"/>
    </source>
</evidence>